<proteinExistence type="predicted"/>
<protein>
    <submittedName>
        <fullName evidence="1">Uncharacterized protein</fullName>
    </submittedName>
</protein>
<evidence type="ECO:0000313" key="1">
    <source>
        <dbReference type="EMBL" id="SCC30096.1"/>
    </source>
</evidence>
<dbReference type="Proteomes" id="UP000196052">
    <property type="component" value="Unassembled WGS sequence"/>
</dbReference>
<sequence>MIGNGETSKRFNYNLTGFDKDGKEKRIRIQYSKTPS</sequence>
<accession>A0A1C4DFI1</accession>
<reference evidence="2" key="1">
    <citation type="submission" date="2016-08" db="EMBL/GenBank/DDBJ databases">
        <authorList>
            <person name="Loux V."/>
            <person name="Rue O."/>
        </authorList>
    </citation>
    <scope>NUCLEOTIDE SEQUENCE [LARGE SCALE GENOMIC DNA]</scope>
    <source>
        <strain evidence="2">INRA Bc05-F1</strain>
    </source>
</reference>
<name>A0A1C4DFI1_9BACI</name>
<dbReference type="SUPFAM" id="SSF159121">
    <property type="entry name" value="BC4932-like"/>
    <property type="match status" value="1"/>
</dbReference>
<dbReference type="EMBL" id="FMBE01000013">
    <property type="protein sequence ID" value="SCC30096.1"/>
    <property type="molecule type" value="Genomic_DNA"/>
</dbReference>
<dbReference type="AlphaFoldDB" id="A0A1C4DFI1"/>
<organism evidence="1 2">
    <name type="scientific">Bacillus wiedmannii</name>
    <dbReference type="NCBI Taxonomy" id="1890302"/>
    <lineage>
        <taxon>Bacteria</taxon>
        <taxon>Bacillati</taxon>
        <taxon>Bacillota</taxon>
        <taxon>Bacilli</taxon>
        <taxon>Bacillales</taxon>
        <taxon>Bacillaceae</taxon>
        <taxon>Bacillus</taxon>
        <taxon>Bacillus cereus group</taxon>
    </lineage>
</organism>
<gene>
    <name evidence="1" type="ORF">BC05F1_02628</name>
</gene>
<evidence type="ECO:0000313" key="2">
    <source>
        <dbReference type="Proteomes" id="UP000196052"/>
    </source>
</evidence>
<dbReference type="InterPro" id="IPR036166">
    <property type="entry name" value="YxeA-like_sf"/>
</dbReference>